<sequence length="137" mass="13937">MYLRQTRELTHQGAMVVLQGAIAKAEEMGVPQCIAIVDTGGNLLAFVRMDGAKILSQISATQKAVTAVSSRVPTGGVAQDVEIKLALATAGQLTNLKGGVPITINEQIVGAIGVGSGTGQQDVEVALAGIAALQALM</sequence>
<dbReference type="STRING" id="247279.NIES1031_05790"/>
<dbReference type="EMBL" id="MRCC01000004">
    <property type="protein sequence ID" value="OKH28084.1"/>
    <property type="molecule type" value="Genomic_DNA"/>
</dbReference>
<reference evidence="1 2" key="1">
    <citation type="submission" date="2016-11" db="EMBL/GenBank/DDBJ databases">
        <title>Draft Genome Sequences of Nine Cyanobacterial Strains from Diverse Habitats.</title>
        <authorList>
            <person name="Zhu T."/>
            <person name="Hou S."/>
            <person name="Lu X."/>
            <person name="Hess W.R."/>
        </authorList>
    </citation>
    <scope>NUCLEOTIDE SEQUENCE [LARGE SCALE GENOMIC DNA]</scope>
    <source>
        <strain evidence="1 2">5.2 s.c.1</strain>
    </source>
</reference>
<evidence type="ECO:0000313" key="2">
    <source>
        <dbReference type="Proteomes" id="UP000185984"/>
    </source>
</evidence>
<comment type="caution">
    <text evidence="1">The sequence shown here is derived from an EMBL/GenBank/DDBJ whole genome shotgun (WGS) entry which is preliminary data.</text>
</comment>
<dbReference type="InterPro" id="IPR005624">
    <property type="entry name" value="PduO/GlcC-like"/>
</dbReference>
<organism evidence="1 2">
    <name type="scientific">Chroogloeocystis siderophila 5.2 s.c.1</name>
    <dbReference type="NCBI Taxonomy" id="247279"/>
    <lineage>
        <taxon>Bacteria</taxon>
        <taxon>Bacillati</taxon>
        <taxon>Cyanobacteriota</taxon>
        <taxon>Cyanophyceae</taxon>
        <taxon>Oscillatoriophycideae</taxon>
        <taxon>Chroococcales</taxon>
        <taxon>Chroococcaceae</taxon>
        <taxon>Chroogloeocystis</taxon>
    </lineage>
</organism>
<evidence type="ECO:0000313" key="1">
    <source>
        <dbReference type="EMBL" id="OKH28084.1"/>
    </source>
</evidence>
<protein>
    <submittedName>
        <fullName evidence="1">Glcg protein</fullName>
    </submittedName>
</protein>
<dbReference type="InterPro" id="IPR038084">
    <property type="entry name" value="PduO/GlcC-like_sf"/>
</dbReference>
<dbReference type="InterPro" id="IPR052517">
    <property type="entry name" value="GlcG_carb_metab_protein"/>
</dbReference>
<dbReference type="PANTHER" id="PTHR34309">
    <property type="entry name" value="SLR1406 PROTEIN"/>
    <property type="match status" value="1"/>
</dbReference>
<dbReference type="PANTHER" id="PTHR34309:SF1">
    <property type="entry name" value="PROTEIN GLCG"/>
    <property type="match status" value="1"/>
</dbReference>
<proteinExistence type="predicted"/>
<keyword evidence="2" id="KW-1185">Reference proteome</keyword>
<dbReference type="RefSeq" id="WP_073548543.1">
    <property type="nucleotide sequence ID" value="NZ_CAWMVK010000034.1"/>
</dbReference>
<dbReference type="Pfam" id="PF03928">
    <property type="entry name" value="HbpS-like"/>
    <property type="match status" value="1"/>
</dbReference>
<dbReference type="Proteomes" id="UP000185984">
    <property type="component" value="Unassembled WGS sequence"/>
</dbReference>
<gene>
    <name evidence="1" type="ORF">NIES1031_05790</name>
</gene>
<dbReference type="Gene3D" id="3.30.450.150">
    <property type="entry name" value="Haem-degrading domain"/>
    <property type="match status" value="1"/>
</dbReference>
<dbReference type="SUPFAM" id="SSF143744">
    <property type="entry name" value="GlcG-like"/>
    <property type="match status" value="1"/>
</dbReference>
<dbReference type="AlphaFoldDB" id="A0A1U7HWW0"/>
<accession>A0A1U7HWW0</accession>
<dbReference type="OrthoDB" id="9788468at2"/>
<name>A0A1U7HWW0_9CHRO</name>